<feature type="transmembrane region" description="Helical" evidence="2">
    <location>
        <begin position="117"/>
        <end position="141"/>
    </location>
</feature>
<name>A0ABN4GIE2_9ACTN</name>
<feature type="compositionally biased region" description="Low complexity" evidence="1">
    <location>
        <begin position="191"/>
        <end position="229"/>
    </location>
</feature>
<sequence>MSESEGHSCPECGTPRGPDLSPACDCTERAAEALHETRTAEAAAAEDFDPLRIRPYVKVQPTETTLPWMRPKGARGTARPATTAPHPKDDPPHPNDNPPHPNDDSPRPNRRSPLRTLLLSAAAAGTAIVAGTALAGGLLAYRTPSRDQAAQEVRERVPAVTAPDPTAPAPASSPAPPRVPPPAPPAPVTRPSPSATPSASPTPAASAGPSRPASPTAATTTFAAPRSTPVAPVLQRGDQGPQVTELQERLRQLNLYSDRIDGVFTRPVEDAVRTYQLARGIQGDTLGVYGHATRQSLEAETSEP</sequence>
<feature type="compositionally biased region" description="Low complexity" evidence="1">
    <location>
        <begin position="74"/>
        <end position="85"/>
    </location>
</feature>
<feature type="compositionally biased region" description="Pro residues" evidence="1">
    <location>
        <begin position="165"/>
        <end position="190"/>
    </location>
</feature>
<evidence type="ECO:0000313" key="5">
    <source>
        <dbReference type="Proteomes" id="UP000035366"/>
    </source>
</evidence>
<proteinExistence type="predicted"/>
<dbReference type="InterPro" id="IPR036365">
    <property type="entry name" value="PGBD-like_sf"/>
</dbReference>
<accession>A0ABN4GIE2</accession>
<organism evidence="4 5">
    <name type="scientific">Streptomyces incarnatus</name>
    <dbReference type="NCBI Taxonomy" id="665007"/>
    <lineage>
        <taxon>Bacteria</taxon>
        <taxon>Bacillati</taxon>
        <taxon>Actinomycetota</taxon>
        <taxon>Actinomycetes</taxon>
        <taxon>Kitasatosporales</taxon>
        <taxon>Streptomycetaceae</taxon>
        <taxon>Streptomyces</taxon>
    </lineage>
</organism>
<keyword evidence="2" id="KW-0472">Membrane</keyword>
<gene>
    <name evidence="4" type="ORF">ABB07_26575</name>
</gene>
<dbReference type="EMBL" id="CP011497">
    <property type="protein sequence ID" value="AKJ13466.1"/>
    <property type="molecule type" value="Genomic_DNA"/>
</dbReference>
<dbReference type="InterPro" id="IPR036366">
    <property type="entry name" value="PGBDSf"/>
</dbReference>
<dbReference type="RefSeq" id="WP_208901130.1">
    <property type="nucleotide sequence ID" value="NZ_CP011497.1"/>
</dbReference>
<evidence type="ECO:0000259" key="3">
    <source>
        <dbReference type="Pfam" id="PF01471"/>
    </source>
</evidence>
<evidence type="ECO:0000256" key="2">
    <source>
        <dbReference type="SAM" id="Phobius"/>
    </source>
</evidence>
<dbReference type="PRINTS" id="PR01217">
    <property type="entry name" value="PRICHEXTENSN"/>
</dbReference>
<evidence type="ECO:0000313" key="4">
    <source>
        <dbReference type="EMBL" id="AKJ13466.1"/>
    </source>
</evidence>
<protein>
    <recommendedName>
        <fullName evidence="3">Peptidoglycan binding-like domain-containing protein</fullName>
    </recommendedName>
</protein>
<dbReference type="Pfam" id="PF01471">
    <property type="entry name" value="PG_binding_1"/>
    <property type="match status" value="1"/>
</dbReference>
<keyword evidence="5" id="KW-1185">Reference proteome</keyword>
<feature type="region of interest" description="Disordered" evidence="1">
    <location>
        <begin position="145"/>
        <end position="243"/>
    </location>
</feature>
<feature type="domain" description="Peptidoglycan binding-like" evidence="3">
    <location>
        <begin position="239"/>
        <end position="297"/>
    </location>
</feature>
<dbReference type="SUPFAM" id="SSF47090">
    <property type="entry name" value="PGBD-like"/>
    <property type="match status" value="1"/>
</dbReference>
<feature type="region of interest" description="Disordered" evidence="1">
    <location>
        <begin position="1"/>
        <end position="24"/>
    </location>
</feature>
<reference evidence="4 5" key="1">
    <citation type="journal article" date="2015" name="ISME J.">
        <title>Draft Genome Sequence of Streptomyces incarnatus NRRL8089, which Produces the Nucleoside Antibiotic Sinefungin.</title>
        <authorList>
            <person name="Oshima K."/>
            <person name="Hattori M."/>
            <person name="Shimizu H."/>
            <person name="Fukuda K."/>
            <person name="Nemoto M."/>
            <person name="Inagaki K."/>
            <person name="Tamura T."/>
        </authorList>
    </citation>
    <scope>NUCLEOTIDE SEQUENCE [LARGE SCALE GENOMIC DNA]</scope>
    <source>
        <strain evidence="4 5">NRRL 8089</strain>
    </source>
</reference>
<keyword evidence="2" id="KW-0812">Transmembrane</keyword>
<evidence type="ECO:0000256" key="1">
    <source>
        <dbReference type="SAM" id="MobiDB-lite"/>
    </source>
</evidence>
<dbReference type="Proteomes" id="UP000035366">
    <property type="component" value="Chromosome"/>
</dbReference>
<dbReference type="InterPro" id="IPR002477">
    <property type="entry name" value="Peptidoglycan-bd-like"/>
</dbReference>
<dbReference type="Gene3D" id="1.10.101.10">
    <property type="entry name" value="PGBD-like superfamily/PGBD"/>
    <property type="match status" value="1"/>
</dbReference>
<keyword evidence="2" id="KW-1133">Transmembrane helix</keyword>
<feature type="region of interest" description="Disordered" evidence="1">
    <location>
        <begin position="59"/>
        <end position="117"/>
    </location>
</feature>